<evidence type="ECO:0000256" key="3">
    <source>
        <dbReference type="ARBA" id="ARBA00022606"/>
    </source>
</evidence>
<feature type="transmembrane region" description="Helical" evidence="13">
    <location>
        <begin position="116"/>
        <end position="137"/>
    </location>
</feature>
<evidence type="ECO:0000256" key="12">
    <source>
        <dbReference type="RuleBase" id="RU000688"/>
    </source>
</evidence>
<dbReference type="Proteomes" id="UP000695026">
    <property type="component" value="Unplaced"/>
</dbReference>
<dbReference type="InterPro" id="IPR017452">
    <property type="entry name" value="GPCR_Rhodpsn_7TM"/>
</dbReference>
<name>A0A9F2RDK3_PYTBI</name>
<keyword evidence="3 13" id="KW-0716">Sensory transduction</keyword>
<feature type="transmembrane region" description="Helical" evidence="13">
    <location>
        <begin position="43"/>
        <end position="67"/>
    </location>
</feature>
<feature type="transmembrane region" description="Helical" evidence="13">
    <location>
        <begin position="218"/>
        <end position="243"/>
    </location>
</feature>
<dbReference type="PRINTS" id="PR00245">
    <property type="entry name" value="OLFACTORYR"/>
</dbReference>
<evidence type="ECO:0000256" key="9">
    <source>
        <dbReference type="ARBA" id="ARBA00023170"/>
    </source>
</evidence>
<dbReference type="KEGG" id="pbi:103054781"/>
<evidence type="ECO:0000259" key="14">
    <source>
        <dbReference type="PROSITE" id="PS50262"/>
    </source>
</evidence>
<evidence type="ECO:0000256" key="8">
    <source>
        <dbReference type="ARBA" id="ARBA00023136"/>
    </source>
</evidence>
<keyword evidence="2 13" id="KW-1003">Cell membrane</keyword>
<dbReference type="RefSeq" id="XP_007443278.3">
    <property type="nucleotide sequence ID" value="XM_007443216.3"/>
</dbReference>
<comment type="subcellular location">
    <subcellularLocation>
        <location evidence="1 13">Cell membrane</location>
        <topology evidence="1 13">Multi-pass membrane protein</topology>
    </subcellularLocation>
</comment>
<comment type="similarity">
    <text evidence="12">Belongs to the G-protein coupled receptor 1 family.</text>
</comment>
<dbReference type="SUPFAM" id="SSF81321">
    <property type="entry name" value="Family A G protein-coupled receptor-like"/>
    <property type="match status" value="1"/>
</dbReference>
<protein>
    <recommendedName>
        <fullName evidence="13">Olfactory receptor</fullName>
    </recommendedName>
</protein>
<dbReference type="GO" id="GO:0005886">
    <property type="term" value="C:plasma membrane"/>
    <property type="evidence" value="ECO:0007669"/>
    <property type="project" value="UniProtKB-SubCell"/>
</dbReference>
<dbReference type="InterPro" id="IPR000725">
    <property type="entry name" value="Olfact_rcpt"/>
</dbReference>
<gene>
    <name evidence="16" type="primary">LOC103054781</name>
</gene>
<evidence type="ECO:0000256" key="1">
    <source>
        <dbReference type="ARBA" id="ARBA00004651"/>
    </source>
</evidence>
<dbReference type="FunFam" id="1.20.1070.10:FF:000010">
    <property type="entry name" value="Olfactory receptor"/>
    <property type="match status" value="1"/>
</dbReference>
<organism evidence="15 16">
    <name type="scientific">Python bivittatus</name>
    <name type="common">Burmese python</name>
    <name type="synonym">Python molurus bivittatus</name>
    <dbReference type="NCBI Taxonomy" id="176946"/>
    <lineage>
        <taxon>Eukaryota</taxon>
        <taxon>Metazoa</taxon>
        <taxon>Chordata</taxon>
        <taxon>Craniata</taxon>
        <taxon>Vertebrata</taxon>
        <taxon>Euteleostomi</taxon>
        <taxon>Lepidosauria</taxon>
        <taxon>Squamata</taxon>
        <taxon>Bifurcata</taxon>
        <taxon>Unidentata</taxon>
        <taxon>Episquamata</taxon>
        <taxon>Toxicofera</taxon>
        <taxon>Serpentes</taxon>
        <taxon>Henophidia</taxon>
        <taxon>Pythonidae</taxon>
        <taxon>Python</taxon>
    </lineage>
</organism>
<keyword evidence="10" id="KW-0325">Glycoprotein</keyword>
<feature type="transmembrane region" description="Helical" evidence="13">
    <location>
        <begin position="290"/>
        <end position="309"/>
    </location>
</feature>
<reference evidence="16" key="1">
    <citation type="submission" date="2025-08" db="UniProtKB">
        <authorList>
            <consortium name="RefSeq"/>
        </authorList>
    </citation>
    <scope>IDENTIFICATION</scope>
    <source>
        <tissue evidence="16">Liver</tissue>
    </source>
</reference>
<evidence type="ECO:0000313" key="15">
    <source>
        <dbReference type="Proteomes" id="UP000695026"/>
    </source>
</evidence>
<dbReference type="PROSITE" id="PS00237">
    <property type="entry name" value="G_PROTEIN_RECEP_F1_1"/>
    <property type="match status" value="1"/>
</dbReference>
<keyword evidence="11 12" id="KW-0807">Transducer</keyword>
<keyword evidence="4 12" id="KW-0812">Transmembrane</keyword>
<evidence type="ECO:0000313" key="16">
    <source>
        <dbReference type="RefSeq" id="XP_007443278.3"/>
    </source>
</evidence>
<proteinExistence type="inferred from homology"/>
<dbReference type="InterPro" id="IPR000276">
    <property type="entry name" value="GPCR_Rhodpsn"/>
</dbReference>
<sequence>MDVGPTTSGGSDSSSFINEKENETTILEFILIGLANRPDLQPFLFLFFLMVYLVTMTGNILIILLVVADHHLHIPMYLFLGNLSCLEMCYSSVILPKMLVNVLSGQRSISFNGCMVQLYLFGSCVGIETYLLAAMSYDRFLAICRPLHYSSIMNAKFSFQLIIGVWIGSLLANCITVSLMANLTFCGPNIIHHYFCDLLPIKELSCSDTRLIELVTSLLTFIFTVTPFLLTLTSYIFIIITILKITSATGRQKAFSTCSSHLMIVCLFYGTLIIVYMLPDAPTLKDMNKIFSIFYTVLTPLINPLIYSLRNQEVQKALQRVRCKVIQFGRIFDLQNLEQSLVIGRNHLNKEWLQKELSESELSKLSKPTVKIP</sequence>
<keyword evidence="9 12" id="KW-0675">Receptor</keyword>
<keyword evidence="6 13" id="KW-1133">Transmembrane helix</keyword>
<evidence type="ECO:0000256" key="7">
    <source>
        <dbReference type="ARBA" id="ARBA00023040"/>
    </source>
</evidence>
<dbReference type="Gene3D" id="1.20.1070.10">
    <property type="entry name" value="Rhodopsin 7-helix transmembrane proteins"/>
    <property type="match status" value="1"/>
</dbReference>
<keyword evidence="5 13" id="KW-0552">Olfaction</keyword>
<feature type="transmembrane region" description="Helical" evidence="13">
    <location>
        <begin position="157"/>
        <end position="181"/>
    </location>
</feature>
<evidence type="ECO:0000256" key="5">
    <source>
        <dbReference type="ARBA" id="ARBA00022725"/>
    </source>
</evidence>
<dbReference type="OMA" id="ANTEWEN"/>
<keyword evidence="8 13" id="KW-0472">Membrane</keyword>
<dbReference type="PROSITE" id="PS50262">
    <property type="entry name" value="G_PROTEIN_RECEP_F1_2"/>
    <property type="match status" value="1"/>
</dbReference>
<feature type="transmembrane region" description="Helical" evidence="13">
    <location>
        <begin position="74"/>
        <end position="96"/>
    </location>
</feature>
<dbReference type="PANTHER" id="PTHR26452">
    <property type="entry name" value="OLFACTORY RECEPTOR"/>
    <property type="match status" value="1"/>
</dbReference>
<feature type="transmembrane region" description="Helical" evidence="13">
    <location>
        <begin position="255"/>
        <end position="278"/>
    </location>
</feature>
<dbReference type="AlphaFoldDB" id="A0A9F2RDK3"/>
<accession>A0A9F2RDK3</accession>
<dbReference type="PRINTS" id="PR00237">
    <property type="entry name" value="GPCRRHODOPSN"/>
</dbReference>
<dbReference type="GO" id="GO:0004984">
    <property type="term" value="F:olfactory receptor activity"/>
    <property type="evidence" value="ECO:0007669"/>
    <property type="project" value="InterPro"/>
</dbReference>
<feature type="domain" description="G-protein coupled receptors family 1 profile" evidence="14">
    <location>
        <begin position="58"/>
        <end position="307"/>
    </location>
</feature>
<dbReference type="CDD" id="cd15911">
    <property type="entry name" value="7tmA_OR11A-like"/>
    <property type="match status" value="1"/>
</dbReference>
<evidence type="ECO:0000256" key="11">
    <source>
        <dbReference type="ARBA" id="ARBA00023224"/>
    </source>
</evidence>
<dbReference type="GeneID" id="103054781"/>
<dbReference type="OrthoDB" id="5967130at2759"/>
<dbReference type="Pfam" id="PF13853">
    <property type="entry name" value="7tm_4"/>
    <property type="match status" value="1"/>
</dbReference>
<evidence type="ECO:0000256" key="10">
    <source>
        <dbReference type="ARBA" id="ARBA00023180"/>
    </source>
</evidence>
<keyword evidence="15" id="KW-1185">Reference proteome</keyword>
<evidence type="ECO:0000256" key="13">
    <source>
        <dbReference type="RuleBase" id="RU363047"/>
    </source>
</evidence>
<dbReference type="GO" id="GO:0004930">
    <property type="term" value="F:G protein-coupled receptor activity"/>
    <property type="evidence" value="ECO:0007669"/>
    <property type="project" value="UniProtKB-KW"/>
</dbReference>
<dbReference type="InterPro" id="IPR050516">
    <property type="entry name" value="Olfactory_GPCR"/>
</dbReference>
<evidence type="ECO:0000256" key="4">
    <source>
        <dbReference type="ARBA" id="ARBA00022692"/>
    </source>
</evidence>
<evidence type="ECO:0000256" key="6">
    <source>
        <dbReference type="ARBA" id="ARBA00022989"/>
    </source>
</evidence>
<keyword evidence="7 12" id="KW-0297">G-protein coupled receptor</keyword>
<evidence type="ECO:0000256" key="2">
    <source>
        <dbReference type="ARBA" id="ARBA00022475"/>
    </source>
</evidence>